<dbReference type="InterPro" id="IPR021860">
    <property type="entry name" value="Peptidase_S12_Pab87-rel_C"/>
</dbReference>
<dbReference type="KEGG" id="mbe:MBM_09665"/>
<dbReference type="OMA" id="YRDPWYG"/>
<evidence type="ECO:0000259" key="3">
    <source>
        <dbReference type="Pfam" id="PF00144"/>
    </source>
</evidence>
<feature type="chain" id="PRO_5003852928" evidence="2">
    <location>
        <begin position="19"/>
        <end position="551"/>
    </location>
</feature>
<dbReference type="PANTHER" id="PTHR46825:SF9">
    <property type="entry name" value="BETA-LACTAMASE-RELATED DOMAIN-CONTAINING PROTEIN"/>
    <property type="match status" value="1"/>
</dbReference>
<name>K1WHA1_MARBU</name>
<evidence type="ECO:0000313" key="6">
    <source>
        <dbReference type="Proteomes" id="UP000006753"/>
    </source>
</evidence>
<dbReference type="InterPro" id="IPR012338">
    <property type="entry name" value="Beta-lactam/transpept-like"/>
</dbReference>
<dbReference type="AlphaFoldDB" id="K1WHA1"/>
<keyword evidence="2" id="KW-0732">Signal</keyword>
<keyword evidence="6" id="KW-1185">Reference proteome</keyword>
<evidence type="ECO:0000256" key="2">
    <source>
        <dbReference type="SAM" id="SignalP"/>
    </source>
</evidence>
<dbReference type="PANTHER" id="PTHR46825">
    <property type="entry name" value="D-ALANYL-D-ALANINE-CARBOXYPEPTIDASE/ENDOPEPTIDASE AMPH"/>
    <property type="match status" value="1"/>
</dbReference>
<protein>
    <submittedName>
        <fullName evidence="5">Penicillin-binding protein</fullName>
    </submittedName>
</protein>
<gene>
    <name evidence="5" type="ORF">MBM_09665</name>
</gene>
<dbReference type="Pfam" id="PF00144">
    <property type="entry name" value="Beta-lactamase"/>
    <property type="match status" value="1"/>
</dbReference>
<dbReference type="InterPro" id="IPR050491">
    <property type="entry name" value="AmpC-like"/>
</dbReference>
<dbReference type="eggNOG" id="ENOG502S0EY">
    <property type="taxonomic scope" value="Eukaryota"/>
</dbReference>
<proteinExistence type="inferred from homology"/>
<reference evidence="5 6" key="1">
    <citation type="journal article" date="2012" name="BMC Genomics">
        <title>Sequencing the genome of Marssonina brunnea reveals fungus-poplar co-evolution.</title>
        <authorList>
            <person name="Zhu S."/>
            <person name="Cao Y.-Z."/>
            <person name="Jiang C."/>
            <person name="Tan B.-Y."/>
            <person name="Wang Z."/>
            <person name="Feng S."/>
            <person name="Zhang L."/>
            <person name="Su X.-H."/>
            <person name="Brejova B."/>
            <person name="Vinar T."/>
            <person name="Xu M."/>
            <person name="Wang M.-X."/>
            <person name="Zhang S.-G."/>
            <person name="Huang M.-R."/>
            <person name="Wu R."/>
            <person name="Zhou Y."/>
        </authorList>
    </citation>
    <scope>NUCLEOTIDE SEQUENCE [LARGE SCALE GENOMIC DNA]</scope>
    <source>
        <strain evidence="5 6">MB_m1</strain>
    </source>
</reference>
<feature type="signal peptide" evidence="2">
    <location>
        <begin position="1"/>
        <end position="18"/>
    </location>
</feature>
<comment type="similarity">
    <text evidence="1">Belongs to the peptidase S12 family.</text>
</comment>
<dbReference type="Gene3D" id="3.40.710.10">
    <property type="entry name" value="DD-peptidase/beta-lactamase superfamily"/>
    <property type="match status" value="1"/>
</dbReference>
<evidence type="ECO:0000313" key="5">
    <source>
        <dbReference type="EMBL" id="EKD12166.1"/>
    </source>
</evidence>
<organism evidence="5 6">
    <name type="scientific">Marssonina brunnea f. sp. multigermtubi (strain MB_m1)</name>
    <name type="common">Marssonina leaf spot fungus</name>
    <dbReference type="NCBI Taxonomy" id="1072389"/>
    <lineage>
        <taxon>Eukaryota</taxon>
        <taxon>Fungi</taxon>
        <taxon>Dikarya</taxon>
        <taxon>Ascomycota</taxon>
        <taxon>Pezizomycotina</taxon>
        <taxon>Leotiomycetes</taxon>
        <taxon>Helotiales</taxon>
        <taxon>Drepanopezizaceae</taxon>
        <taxon>Drepanopeziza</taxon>
    </lineage>
</organism>
<dbReference type="EMBL" id="JH921462">
    <property type="protein sequence ID" value="EKD12166.1"/>
    <property type="molecule type" value="Genomic_DNA"/>
</dbReference>
<dbReference type="Proteomes" id="UP000006753">
    <property type="component" value="Unassembled WGS sequence"/>
</dbReference>
<dbReference type="HOGENOM" id="CLU_020027_14_1_1"/>
<feature type="domain" description="Peptidase S12 Pab87-related C-terminal" evidence="4">
    <location>
        <begin position="444"/>
        <end position="550"/>
    </location>
</feature>
<sequence>MRARLLPLVFLLPLLSLGISPVQEVLNVDARASPLDTKLRQLVHESMEEWHVPGISIGVVDGDEFWAEATTASLLTNTQGYGIASFPDTPVTPSTLFYGASTTKAFTSAALALLISHPTNFTSLSWKTPVSSLIPSDFVLEDEWATSHLTIEDILSHRTGMPRHDLSYGGHYEGRNATPEDIVRALRYLPMTEEPRVRWQYCNMMYTAASYLLETLTGMSLGDFLRESIWEPLGMSSTYFSNEDAFASPSHLAQGYVHHNGTYQKVPYMDTRPVSGAGSIISNVQDYSKWLHALINESPPIPKDAYKSLFTPRMLMDRNDDSLLPYTGPESYSLGWVTSVYRGHQFYEHSGGMEAFGAQIIFFPELKYGLCSFGNTGVTSNNVELKAIWKLIDDKLGVPPKERFDWDKKQVTIFPFLVFRKQMQSGKEQYDNRTAQYYPKIPSPPLPPTLPLEDYAGTYFQPAYRNVTIYKEQGVLKAHRDDVSWKLMFDLEHISGDYFMAHIDSTTAPGLIFRQAVAAEFKVGSDGVANGFGIAIEPEMGLEGRIWFERV</sequence>
<feature type="domain" description="Beta-lactamase-related" evidence="3">
    <location>
        <begin position="39"/>
        <end position="376"/>
    </location>
</feature>
<evidence type="ECO:0000256" key="1">
    <source>
        <dbReference type="ARBA" id="ARBA00038215"/>
    </source>
</evidence>
<dbReference type="Pfam" id="PF11954">
    <property type="entry name" value="DUF3471"/>
    <property type="match status" value="1"/>
</dbReference>
<dbReference type="InterPro" id="IPR001466">
    <property type="entry name" value="Beta-lactam-related"/>
</dbReference>
<dbReference type="InParanoid" id="K1WHA1"/>
<accession>K1WHA1</accession>
<dbReference type="SUPFAM" id="SSF56601">
    <property type="entry name" value="beta-lactamase/transpeptidase-like"/>
    <property type="match status" value="1"/>
</dbReference>
<dbReference type="Gene3D" id="2.40.128.600">
    <property type="match status" value="1"/>
</dbReference>
<dbReference type="OrthoDB" id="5946976at2759"/>
<evidence type="ECO:0000259" key="4">
    <source>
        <dbReference type="Pfam" id="PF11954"/>
    </source>
</evidence>